<evidence type="ECO:0000313" key="2">
    <source>
        <dbReference type="EMBL" id="OTG10303.1"/>
    </source>
</evidence>
<dbReference type="Gramene" id="mRNA:HanXRQr2_Chr10g0427611">
    <property type="protein sequence ID" value="mRNA:HanXRQr2_Chr10g0427611"/>
    <property type="gene ID" value="HanXRQr2_Chr10g0427611"/>
</dbReference>
<evidence type="ECO:0000313" key="3">
    <source>
        <dbReference type="Proteomes" id="UP000215914"/>
    </source>
</evidence>
<gene>
    <name evidence="2" type="ORF">HannXRQ_Chr10g0286131</name>
    <name evidence="1" type="ORF">HanXRQr2_Chr10g0427611</name>
</gene>
<organism evidence="2 3">
    <name type="scientific">Helianthus annuus</name>
    <name type="common">Common sunflower</name>
    <dbReference type="NCBI Taxonomy" id="4232"/>
    <lineage>
        <taxon>Eukaryota</taxon>
        <taxon>Viridiplantae</taxon>
        <taxon>Streptophyta</taxon>
        <taxon>Embryophyta</taxon>
        <taxon>Tracheophyta</taxon>
        <taxon>Spermatophyta</taxon>
        <taxon>Magnoliopsida</taxon>
        <taxon>eudicotyledons</taxon>
        <taxon>Gunneridae</taxon>
        <taxon>Pentapetalae</taxon>
        <taxon>asterids</taxon>
        <taxon>campanulids</taxon>
        <taxon>Asterales</taxon>
        <taxon>Asteraceae</taxon>
        <taxon>Asteroideae</taxon>
        <taxon>Heliantheae alliance</taxon>
        <taxon>Heliantheae</taxon>
        <taxon>Helianthus</taxon>
    </lineage>
</organism>
<dbReference type="EMBL" id="CM007899">
    <property type="protein sequence ID" value="OTG10303.1"/>
    <property type="molecule type" value="Genomic_DNA"/>
</dbReference>
<dbReference type="AlphaFoldDB" id="A0A251THS5"/>
<name>A0A251THS5_HELAN</name>
<dbReference type="EMBL" id="MNCJ02000325">
    <property type="protein sequence ID" value="KAF5785347.1"/>
    <property type="molecule type" value="Genomic_DNA"/>
</dbReference>
<reference evidence="1" key="3">
    <citation type="submission" date="2020-06" db="EMBL/GenBank/DDBJ databases">
        <title>Helianthus annuus Genome sequencing and assembly Release 2.</title>
        <authorList>
            <person name="Gouzy J."/>
            <person name="Langlade N."/>
            <person name="Munos S."/>
        </authorList>
    </citation>
    <scope>NUCLEOTIDE SEQUENCE</scope>
    <source>
        <tissue evidence="1">Leaves</tissue>
    </source>
</reference>
<reference evidence="2" key="2">
    <citation type="submission" date="2017-02" db="EMBL/GenBank/DDBJ databases">
        <title>Sunflower complete genome.</title>
        <authorList>
            <person name="Langlade N."/>
            <person name="Munos S."/>
        </authorList>
    </citation>
    <scope>NUCLEOTIDE SEQUENCE [LARGE SCALE GENOMIC DNA]</scope>
    <source>
        <tissue evidence="2">Leaves</tissue>
    </source>
</reference>
<proteinExistence type="predicted"/>
<dbReference type="Proteomes" id="UP000215914">
    <property type="component" value="Chromosome 10"/>
</dbReference>
<protein>
    <submittedName>
        <fullName evidence="2">Uncharacterized protein</fullName>
    </submittedName>
</protein>
<keyword evidence="3" id="KW-1185">Reference proteome</keyword>
<reference evidence="1 3" key="1">
    <citation type="journal article" date="2017" name="Nature">
        <title>The sunflower genome provides insights into oil metabolism, flowering and Asterid evolution.</title>
        <authorList>
            <person name="Badouin H."/>
            <person name="Gouzy J."/>
            <person name="Grassa C.J."/>
            <person name="Murat F."/>
            <person name="Staton S.E."/>
            <person name="Cottret L."/>
            <person name="Lelandais-Briere C."/>
            <person name="Owens G.L."/>
            <person name="Carrere S."/>
            <person name="Mayjonade B."/>
            <person name="Legrand L."/>
            <person name="Gill N."/>
            <person name="Kane N.C."/>
            <person name="Bowers J.E."/>
            <person name="Hubner S."/>
            <person name="Bellec A."/>
            <person name="Berard A."/>
            <person name="Berges H."/>
            <person name="Blanchet N."/>
            <person name="Boniface M.C."/>
            <person name="Brunel D."/>
            <person name="Catrice O."/>
            <person name="Chaidir N."/>
            <person name="Claudel C."/>
            <person name="Donnadieu C."/>
            <person name="Faraut T."/>
            <person name="Fievet G."/>
            <person name="Helmstetter N."/>
            <person name="King M."/>
            <person name="Knapp S.J."/>
            <person name="Lai Z."/>
            <person name="Le Paslier M.C."/>
            <person name="Lippi Y."/>
            <person name="Lorenzon L."/>
            <person name="Mandel J.R."/>
            <person name="Marage G."/>
            <person name="Marchand G."/>
            <person name="Marquand E."/>
            <person name="Bret-Mestries E."/>
            <person name="Morien E."/>
            <person name="Nambeesan S."/>
            <person name="Nguyen T."/>
            <person name="Pegot-Espagnet P."/>
            <person name="Pouilly N."/>
            <person name="Raftis F."/>
            <person name="Sallet E."/>
            <person name="Schiex T."/>
            <person name="Thomas J."/>
            <person name="Vandecasteele C."/>
            <person name="Vares D."/>
            <person name="Vear F."/>
            <person name="Vautrin S."/>
            <person name="Crespi M."/>
            <person name="Mangin B."/>
            <person name="Burke J.M."/>
            <person name="Salse J."/>
            <person name="Munos S."/>
            <person name="Vincourt P."/>
            <person name="Rieseberg L.H."/>
            <person name="Langlade N.B."/>
        </authorList>
    </citation>
    <scope>NUCLEOTIDE SEQUENCE [LARGE SCALE GENOMIC DNA]</scope>
    <source>
        <strain evidence="3">cv. SF193</strain>
        <tissue evidence="1">Leaves</tissue>
    </source>
</reference>
<evidence type="ECO:0000313" key="1">
    <source>
        <dbReference type="EMBL" id="KAF5785347.1"/>
    </source>
</evidence>
<sequence length="85" mass="9710">MDEDKRFSLFHIRKRFKKQETLERIDSSGTVTGSRSKAGAKSADVKHICMNLLAVKTQLYESELLSKHSCMNLNDKTHLYESACC</sequence>
<dbReference type="InParanoid" id="A0A251THS5"/>
<accession>A0A251THS5</accession>